<evidence type="ECO:0000259" key="13">
    <source>
        <dbReference type="Pfam" id="PF09334"/>
    </source>
</evidence>
<dbReference type="Gene3D" id="1.10.730.10">
    <property type="entry name" value="Isoleucyl-tRNA Synthetase, Domain 1"/>
    <property type="match status" value="1"/>
</dbReference>
<dbReference type="InterPro" id="IPR001412">
    <property type="entry name" value="aa-tRNA-synth_I_CS"/>
</dbReference>
<dbReference type="Gene3D" id="3.90.740.10">
    <property type="entry name" value="Valyl/Leucyl/Isoleucyl-tRNA synthetase, editing domain"/>
    <property type="match status" value="1"/>
</dbReference>
<dbReference type="FunFam" id="1.10.730.10:FF:000002">
    <property type="entry name" value="Leucine--tRNA ligase"/>
    <property type="match status" value="1"/>
</dbReference>
<evidence type="ECO:0000256" key="9">
    <source>
        <dbReference type="ARBA" id="ARBA00030520"/>
    </source>
</evidence>
<dbReference type="InterPro" id="IPR009080">
    <property type="entry name" value="tRNAsynth_Ia_anticodon-bd"/>
</dbReference>
<keyword evidence="6" id="KW-0067">ATP-binding</keyword>
<dbReference type="InterPro" id="IPR004493">
    <property type="entry name" value="Leu-tRNA-synth_Ia_arc/euk"/>
</dbReference>
<dbReference type="GO" id="GO:0006429">
    <property type="term" value="P:leucyl-tRNA aminoacylation"/>
    <property type="evidence" value="ECO:0007669"/>
    <property type="project" value="InterPro"/>
</dbReference>
<dbReference type="AlphaFoldDB" id="A0A644U6R4"/>
<dbReference type="InterPro" id="IPR002300">
    <property type="entry name" value="aa-tRNA-synth_Ia"/>
</dbReference>
<dbReference type="SUPFAM" id="SSF52374">
    <property type="entry name" value="Nucleotidylyl transferase"/>
    <property type="match status" value="1"/>
</dbReference>
<proteinExistence type="inferred from homology"/>
<evidence type="ECO:0000256" key="8">
    <source>
        <dbReference type="ARBA" id="ARBA00023146"/>
    </source>
</evidence>
<evidence type="ECO:0000256" key="1">
    <source>
        <dbReference type="ARBA" id="ARBA00005594"/>
    </source>
</evidence>
<gene>
    <name evidence="14" type="primary">valS_11</name>
    <name evidence="14" type="ORF">SDC9_20438</name>
</gene>
<dbReference type="Pfam" id="PF09334">
    <property type="entry name" value="tRNA-synt_1g"/>
    <property type="match status" value="1"/>
</dbReference>
<dbReference type="SUPFAM" id="SSF47323">
    <property type="entry name" value="Anticodon-binding domain of a subclass of class I aminoacyl-tRNA synthetases"/>
    <property type="match status" value="1"/>
</dbReference>
<dbReference type="InterPro" id="IPR020791">
    <property type="entry name" value="Leu-tRNA-lgase_arc"/>
</dbReference>
<evidence type="ECO:0000256" key="10">
    <source>
        <dbReference type="ARBA" id="ARBA00047469"/>
    </source>
</evidence>
<dbReference type="CDD" id="cd07959">
    <property type="entry name" value="Anticodon_Ia_Leu_AEc"/>
    <property type="match status" value="1"/>
</dbReference>
<dbReference type="InterPro" id="IPR014729">
    <property type="entry name" value="Rossmann-like_a/b/a_fold"/>
</dbReference>
<dbReference type="GO" id="GO:0002161">
    <property type="term" value="F:aminoacyl-tRNA deacylase activity"/>
    <property type="evidence" value="ECO:0007669"/>
    <property type="project" value="InterPro"/>
</dbReference>
<dbReference type="InterPro" id="IPR013155">
    <property type="entry name" value="M/V/L/I-tRNA-synth_anticd-bd"/>
</dbReference>
<keyword evidence="7" id="KW-0648">Protein biosynthesis</keyword>
<feature type="domain" description="Methionyl/Valyl/Leucyl/Isoleucyl-tRNA synthetase anticodon-binding" evidence="12">
    <location>
        <begin position="685"/>
        <end position="814"/>
    </location>
</feature>
<dbReference type="GO" id="GO:0004823">
    <property type="term" value="F:leucine-tRNA ligase activity"/>
    <property type="evidence" value="ECO:0007669"/>
    <property type="project" value="UniProtKB-EC"/>
</dbReference>
<dbReference type="Pfam" id="PF00133">
    <property type="entry name" value="tRNA-synt_1"/>
    <property type="match status" value="1"/>
</dbReference>
<dbReference type="SUPFAM" id="SSF50677">
    <property type="entry name" value="ValRS/IleRS/LeuRS editing domain"/>
    <property type="match status" value="1"/>
</dbReference>
<dbReference type="GO" id="GO:0005737">
    <property type="term" value="C:cytoplasm"/>
    <property type="evidence" value="ECO:0007669"/>
    <property type="project" value="InterPro"/>
</dbReference>
<feature type="domain" description="Aminoacyl-tRNA synthetase class Ia" evidence="11">
    <location>
        <begin position="26"/>
        <end position="496"/>
    </location>
</feature>
<evidence type="ECO:0000259" key="11">
    <source>
        <dbReference type="Pfam" id="PF00133"/>
    </source>
</evidence>
<accession>A0A644U6R4</accession>
<protein>
    <recommendedName>
        <fullName evidence="2">leucine--tRNA ligase</fullName>
        <ecNumber evidence="2">6.1.1.4</ecNumber>
    </recommendedName>
    <alternativeName>
        <fullName evidence="9">Leucyl-tRNA synthetase</fullName>
    </alternativeName>
</protein>
<dbReference type="Gene3D" id="3.40.50.620">
    <property type="entry name" value="HUPs"/>
    <property type="match status" value="1"/>
</dbReference>
<dbReference type="HAMAP" id="MF_00049_A">
    <property type="entry name" value="Leu_tRNA_synth_A"/>
    <property type="match status" value="1"/>
</dbReference>
<organism evidence="14">
    <name type="scientific">bioreactor metagenome</name>
    <dbReference type="NCBI Taxonomy" id="1076179"/>
    <lineage>
        <taxon>unclassified sequences</taxon>
        <taxon>metagenomes</taxon>
        <taxon>ecological metagenomes</taxon>
    </lineage>
</organism>
<dbReference type="InterPro" id="IPR015413">
    <property type="entry name" value="Methionyl/Leucyl_tRNA_Synth"/>
</dbReference>
<feature type="domain" description="Methionyl/Leucyl tRNA synthetase" evidence="13">
    <location>
        <begin position="570"/>
        <end position="656"/>
    </location>
</feature>
<evidence type="ECO:0000256" key="4">
    <source>
        <dbReference type="ARBA" id="ARBA00022598"/>
    </source>
</evidence>
<reference evidence="14" key="1">
    <citation type="submission" date="2019-08" db="EMBL/GenBank/DDBJ databases">
        <authorList>
            <person name="Kucharzyk K."/>
            <person name="Murdoch R.W."/>
            <person name="Higgins S."/>
            <person name="Loffler F."/>
        </authorList>
    </citation>
    <scope>NUCLEOTIDE SEQUENCE</scope>
</reference>
<comment type="similarity">
    <text evidence="1">Belongs to the class-I aminoacyl-tRNA synthetase family.</text>
</comment>
<dbReference type="PANTHER" id="PTHR45794">
    <property type="entry name" value="LEUCYL-TRNA SYNTHETASE"/>
    <property type="match status" value="1"/>
</dbReference>
<dbReference type="Pfam" id="PF08264">
    <property type="entry name" value="Anticodon_1"/>
    <property type="match status" value="1"/>
</dbReference>
<evidence type="ECO:0000256" key="3">
    <source>
        <dbReference type="ARBA" id="ARBA00022490"/>
    </source>
</evidence>
<dbReference type="PANTHER" id="PTHR45794:SF1">
    <property type="entry name" value="LEUCINE--TRNA LIGASE, CYTOPLASMIC"/>
    <property type="match status" value="1"/>
</dbReference>
<keyword evidence="5" id="KW-0547">Nucleotide-binding</keyword>
<dbReference type="NCBIfam" id="NF008957">
    <property type="entry name" value="PRK12300.1"/>
    <property type="match status" value="1"/>
</dbReference>
<keyword evidence="4 14" id="KW-0436">Ligase</keyword>
<keyword evidence="3" id="KW-0963">Cytoplasm</keyword>
<dbReference type="PROSITE" id="PS00178">
    <property type="entry name" value="AA_TRNA_LIGASE_I"/>
    <property type="match status" value="1"/>
</dbReference>
<evidence type="ECO:0000256" key="6">
    <source>
        <dbReference type="ARBA" id="ARBA00022840"/>
    </source>
</evidence>
<evidence type="ECO:0000313" key="14">
    <source>
        <dbReference type="EMBL" id="MPL74621.1"/>
    </source>
</evidence>
<dbReference type="GO" id="GO:0005524">
    <property type="term" value="F:ATP binding"/>
    <property type="evidence" value="ECO:0007669"/>
    <property type="project" value="UniProtKB-KW"/>
</dbReference>
<evidence type="ECO:0000256" key="5">
    <source>
        <dbReference type="ARBA" id="ARBA00022741"/>
    </source>
</evidence>
<evidence type="ECO:0000256" key="7">
    <source>
        <dbReference type="ARBA" id="ARBA00022917"/>
    </source>
</evidence>
<dbReference type="EC" id="6.1.1.4" evidence="2"/>
<dbReference type="InterPro" id="IPR009008">
    <property type="entry name" value="Val/Leu/Ile-tRNA-synth_edit"/>
</dbReference>
<dbReference type="Gene3D" id="1.10.10.720">
    <property type="entry name" value="leucyl-tRNA synthetase"/>
    <property type="match status" value="1"/>
</dbReference>
<dbReference type="Gene3D" id="3.30.2320.20">
    <property type="entry name" value="Class I aminoacyl-tRNA synthetases (RS)"/>
    <property type="match status" value="1"/>
</dbReference>
<name>A0A644U6R4_9ZZZZ</name>
<sequence length="932" mass="105548">MANTLVMTEIEPEIRNEWIPAFESNPDETKDKLYVNVAFPYPSGAMHVGHGRTYIIPDVVARFWRMQGKQVLFPMAFHVTGAPVLGIAKRIANKDAKTLKLYGELYRVPKDTLANFTDPITIVNYFADEYERVMKQLGLSIDWRRRFTTIIPQYSKFIEWQYTHIYGQGKVQKGEYPVRYCPACDQPVGDHDLLEGESAEIMHFVLVMYQFGEFQIPCATLRPETIFGVTNLWANPETTYIKAEVDGQKWIISSEAAEKLRMQKHTVIELSSLQGTELIDKVAKNPYTSADVSILPASFVDPDMGSGLVMSVPAHAPFDYIALRDLQEKGKYKDIKAIPLVTVPNYGTIPAQDIVEKNKIPNQDDPRMDDLTQELYTAEFSKGKLNENCGIHAGKSVRQAREDVTREFTEERGSIIFHEMSQKRVTCRCGGRVYVKILDDQWFLNYGDQAWKAQVHEQLPKVELVPAEVRAEFERTIDWLKEWPCSRRVGLGTHVPWDPKWLFEPLSDSTVYMAYYTIAHKISKIPSEKLTPAVFDFIFLGKGDPTTMPVDQATLHELRSEFLYWYPYDYRFSAKDLISNHLTFQLFHHKAIFPDNLQPKGMVVFGMGLLNGMKMSSSKGNVFLLEDAANEFGADTVRMFLVGSAEPWQDFDWRNDLVLSVKKQIERMWQIILDASDASGTTPIDAWLVSRMQQRIAAATKCLCAFQTRQALQEAYNGVVSDLAWYRRRLPEGSAGGAVQKEIMSAWIRLMAPVIPYTAEKLWRETGHEGLVSFAEWPIADESKINKSVEISESLIQRTLEDIQSILKLVQIEAVKVTLFIAPQWKRHLFSIVAGAEDKRNVIKTVMADESLRAKGKEATEASLQTVKLIHSLSPELVSAIADGVDEAAIFQAASAFIEKECRLAVEIVSAEGSAHPKAKSALPFKPALVIE</sequence>
<evidence type="ECO:0000256" key="2">
    <source>
        <dbReference type="ARBA" id="ARBA00013164"/>
    </source>
</evidence>
<evidence type="ECO:0000259" key="12">
    <source>
        <dbReference type="Pfam" id="PF08264"/>
    </source>
</evidence>
<dbReference type="EMBL" id="VSSQ01000081">
    <property type="protein sequence ID" value="MPL74621.1"/>
    <property type="molecule type" value="Genomic_DNA"/>
</dbReference>
<comment type="catalytic activity">
    <reaction evidence="10">
        <text>tRNA(Leu) + L-leucine + ATP = L-leucyl-tRNA(Leu) + AMP + diphosphate</text>
        <dbReference type="Rhea" id="RHEA:11688"/>
        <dbReference type="Rhea" id="RHEA-COMP:9613"/>
        <dbReference type="Rhea" id="RHEA-COMP:9622"/>
        <dbReference type="ChEBI" id="CHEBI:30616"/>
        <dbReference type="ChEBI" id="CHEBI:33019"/>
        <dbReference type="ChEBI" id="CHEBI:57427"/>
        <dbReference type="ChEBI" id="CHEBI:78442"/>
        <dbReference type="ChEBI" id="CHEBI:78494"/>
        <dbReference type="ChEBI" id="CHEBI:456215"/>
        <dbReference type="EC" id="6.1.1.4"/>
    </reaction>
</comment>
<dbReference type="NCBIfam" id="TIGR00395">
    <property type="entry name" value="leuS_arch"/>
    <property type="match status" value="1"/>
</dbReference>
<comment type="caution">
    <text evidence="14">The sequence shown here is derived from an EMBL/GenBank/DDBJ whole genome shotgun (WGS) entry which is preliminary data.</text>
</comment>
<keyword evidence="8" id="KW-0030">Aminoacyl-tRNA synthetase</keyword>